<proteinExistence type="predicted"/>
<dbReference type="PANTHER" id="PTHR46656">
    <property type="entry name" value="PUTATIVE-RELATED"/>
    <property type="match status" value="1"/>
</dbReference>
<organism evidence="1 2">
    <name type="scientific">Pseudoalteromonas phenolica</name>
    <dbReference type="NCBI Taxonomy" id="161398"/>
    <lineage>
        <taxon>Bacteria</taxon>
        <taxon>Pseudomonadati</taxon>
        <taxon>Pseudomonadota</taxon>
        <taxon>Gammaproteobacteria</taxon>
        <taxon>Alteromonadales</taxon>
        <taxon>Pseudoalteromonadaceae</taxon>
        <taxon>Pseudoalteromonas</taxon>
    </lineage>
</organism>
<reference evidence="1 2" key="1">
    <citation type="submission" date="2018-01" db="EMBL/GenBank/DDBJ databases">
        <title>Co-occurrence of chitin degradation, pigmentation and bioactivity in marine Pseudoalteromonas.</title>
        <authorList>
            <person name="Paulsen S."/>
            <person name="Gram L."/>
            <person name="Machado H."/>
        </authorList>
    </citation>
    <scope>NUCLEOTIDE SEQUENCE [LARGE SCALE GENOMIC DNA]</scope>
    <source>
        <strain evidence="1 2">S3898</strain>
    </source>
</reference>
<dbReference type="Proteomes" id="UP000291338">
    <property type="component" value="Unassembled WGS sequence"/>
</dbReference>
<dbReference type="Gene3D" id="3.40.50.2000">
    <property type="entry name" value="Glycogen Phosphorylase B"/>
    <property type="match status" value="2"/>
</dbReference>
<protein>
    <submittedName>
        <fullName evidence="1">Glycosyl transferase</fullName>
    </submittedName>
</protein>
<sequence length="399" mass="46018">MRVGIVTTWFERGAAYVSRQIKESLEAGGHETYIYARGSEYDANWDGENVYWSKRQRSPMPTDIVRSEFEKWIKNNKIKTIIFNEQHYWQPVLWAKKLGIKVIAYVDYYKEDTVDAFALYDQIWCNTKSHYSVFSHLEQACFVPWGTDTELFSAPSKTKENDLLTFFHSAGMSPERKGTEYLLRAILKLAAKRADFKVIIHSQVDLASRYPELLTLLSPYLEDGTLEIINQTVSAPGLYHLGDVYVYPSLLEGIGLTIAEALSVGLPTIVTNEAPMNEFISQHCKCVDVAKKYARADGYYWPVSIVDIDSLTECMNSFLDVPFERKSIRENVRSHALDNLNWAHNSEVLGKLVNECTALEIDEKALSCANRRDYYAVPYFHKFKWLYYIAYDLHRLIAR</sequence>
<dbReference type="SUPFAM" id="SSF53756">
    <property type="entry name" value="UDP-Glycosyltransferase/glycogen phosphorylase"/>
    <property type="match status" value="1"/>
</dbReference>
<dbReference type="CDD" id="cd03801">
    <property type="entry name" value="GT4_PimA-like"/>
    <property type="match status" value="1"/>
</dbReference>
<accession>A0A4Q7ISW1</accession>
<dbReference type="AlphaFoldDB" id="A0A4Q7ISW1"/>
<dbReference type="Pfam" id="PF13692">
    <property type="entry name" value="Glyco_trans_1_4"/>
    <property type="match status" value="1"/>
</dbReference>
<dbReference type="PANTHER" id="PTHR46656:SF3">
    <property type="entry name" value="PUTATIVE-RELATED"/>
    <property type="match status" value="1"/>
</dbReference>
<dbReference type="EMBL" id="PPSX01000005">
    <property type="protein sequence ID" value="RZQ54945.1"/>
    <property type="molecule type" value="Genomic_DNA"/>
</dbReference>
<comment type="caution">
    <text evidence="1">The sequence shown here is derived from an EMBL/GenBank/DDBJ whole genome shotgun (WGS) entry which is preliminary data.</text>
</comment>
<name>A0A4Q7ISW1_9GAMM</name>
<evidence type="ECO:0000313" key="2">
    <source>
        <dbReference type="Proteomes" id="UP000291338"/>
    </source>
</evidence>
<keyword evidence="1" id="KW-0808">Transferase</keyword>
<dbReference type="RefSeq" id="WP_130253836.1">
    <property type="nucleotide sequence ID" value="NZ_PPSX01000005.1"/>
</dbReference>
<dbReference type="GO" id="GO:0016740">
    <property type="term" value="F:transferase activity"/>
    <property type="evidence" value="ECO:0007669"/>
    <property type="project" value="UniProtKB-KW"/>
</dbReference>
<gene>
    <name evidence="1" type="ORF">C1E23_01280</name>
</gene>
<evidence type="ECO:0000313" key="1">
    <source>
        <dbReference type="EMBL" id="RZQ54945.1"/>
    </source>
</evidence>